<reference evidence="4 5" key="1">
    <citation type="submission" date="2018-06" db="EMBL/GenBank/DDBJ databases">
        <title>Complete Genome Sequence of Desulfobacter hydrogenophilus (DSM3380).</title>
        <authorList>
            <person name="Marietou A."/>
            <person name="Schreiber L."/>
            <person name="Marshall I."/>
            <person name="Jorgensen B."/>
        </authorList>
    </citation>
    <scope>NUCLEOTIDE SEQUENCE [LARGE SCALE GENOMIC DNA]</scope>
    <source>
        <strain evidence="4 5">DSM 3380</strain>
    </source>
</reference>
<dbReference type="Gene3D" id="3.40.50.620">
    <property type="entry name" value="HUPs"/>
    <property type="match status" value="2"/>
</dbReference>
<dbReference type="OrthoDB" id="5430193at2"/>
<protein>
    <submittedName>
        <fullName evidence="4">Universal stress protein</fullName>
    </submittedName>
</protein>
<feature type="domain" description="UspA" evidence="2">
    <location>
        <begin position="5"/>
        <end position="151"/>
    </location>
</feature>
<dbReference type="RefSeq" id="WP_111952680.1">
    <property type="nucleotide sequence ID" value="NZ_CP036313.1"/>
</dbReference>
<dbReference type="EMBL" id="QLNI01000001">
    <property type="protein sequence ID" value="RAM03984.1"/>
    <property type="molecule type" value="Genomic_DNA"/>
</dbReference>
<comment type="similarity">
    <text evidence="1">Belongs to the universal stress protein A family.</text>
</comment>
<organism evidence="4 5">
    <name type="scientific">Desulfobacter hydrogenophilus</name>
    <dbReference type="NCBI Taxonomy" id="2291"/>
    <lineage>
        <taxon>Bacteria</taxon>
        <taxon>Pseudomonadati</taxon>
        <taxon>Thermodesulfobacteriota</taxon>
        <taxon>Desulfobacteria</taxon>
        <taxon>Desulfobacterales</taxon>
        <taxon>Desulfobacteraceae</taxon>
        <taxon>Desulfobacter</taxon>
    </lineage>
</organism>
<gene>
    <name evidence="4" type="ORF">DO021_00755</name>
    <name evidence="3" type="ORF">EYB58_08770</name>
</gene>
<proteinExistence type="inferred from homology"/>
<dbReference type="SUPFAM" id="SSF52402">
    <property type="entry name" value="Adenine nucleotide alpha hydrolases-like"/>
    <property type="match status" value="2"/>
</dbReference>
<dbReference type="PANTHER" id="PTHR46268">
    <property type="entry name" value="STRESS RESPONSE PROTEIN NHAX"/>
    <property type="match status" value="1"/>
</dbReference>
<feature type="domain" description="UspA" evidence="2">
    <location>
        <begin position="168"/>
        <end position="299"/>
    </location>
</feature>
<reference evidence="3 6" key="2">
    <citation type="submission" date="2019-02" db="EMBL/GenBank/DDBJ databases">
        <title>Complete genome sequence of Desulfobacter hydrogenophilus AcRS1.</title>
        <authorList>
            <person name="Marietou A."/>
            <person name="Lund M.B."/>
            <person name="Marshall I.P.G."/>
            <person name="Schreiber L."/>
            <person name="Jorgensen B."/>
        </authorList>
    </citation>
    <scope>NUCLEOTIDE SEQUENCE [LARGE SCALE GENOMIC DNA]</scope>
    <source>
        <strain evidence="3 6">AcRS1</strain>
    </source>
</reference>
<evidence type="ECO:0000259" key="2">
    <source>
        <dbReference type="Pfam" id="PF00582"/>
    </source>
</evidence>
<dbReference type="CDD" id="cd00293">
    <property type="entry name" value="USP-like"/>
    <property type="match status" value="2"/>
</dbReference>
<evidence type="ECO:0000256" key="1">
    <source>
        <dbReference type="ARBA" id="ARBA00008791"/>
    </source>
</evidence>
<evidence type="ECO:0000313" key="5">
    <source>
        <dbReference type="Proteomes" id="UP000248798"/>
    </source>
</evidence>
<evidence type="ECO:0000313" key="4">
    <source>
        <dbReference type="EMBL" id="RAM03984.1"/>
    </source>
</evidence>
<evidence type="ECO:0000313" key="3">
    <source>
        <dbReference type="EMBL" id="QBH13000.1"/>
    </source>
</evidence>
<dbReference type="AlphaFoldDB" id="A0A328FHB4"/>
<dbReference type="Proteomes" id="UP000248798">
    <property type="component" value="Unassembled WGS sequence"/>
</dbReference>
<keyword evidence="6" id="KW-1185">Reference proteome</keyword>
<dbReference type="Pfam" id="PF00582">
    <property type="entry name" value="Usp"/>
    <property type="match status" value="2"/>
</dbReference>
<dbReference type="PANTHER" id="PTHR46268:SF6">
    <property type="entry name" value="UNIVERSAL STRESS PROTEIN UP12"/>
    <property type="match status" value="1"/>
</dbReference>
<accession>A0A328FHB4</accession>
<dbReference type="EMBL" id="CP036313">
    <property type="protein sequence ID" value="QBH13000.1"/>
    <property type="molecule type" value="Genomic_DNA"/>
</dbReference>
<sequence length="310" mass="34347">MSTEKKILVTLDGSKRSKRTVDYLCSFKPFRDTKVTLFNITTPVPEAYYDLTRDSFSNISVSQIKAWEMGQKTIMTEFLKEARQKMIAAGYKPDNIGMKLVSRSKGVARGVLDEIKNNEYHSLVIRRRGNANSMLGVTMGGVAAKLVEKASSIPLIIAGTHEIKHYLCIAVDGSPGSKHAIQYTADMMAKTICRILLCAIMRTTVTDSVPEGKDPFVDMSLQAKRTLDEALAEAKQILTQAGIPEDRIETRLIQGAQSRAGALLDKARAAKCDTIVMGRKGVSDVENFDLGRIPRKIIYASRKFTIWLIP</sequence>
<dbReference type="InterPro" id="IPR014729">
    <property type="entry name" value="Rossmann-like_a/b/a_fold"/>
</dbReference>
<dbReference type="Proteomes" id="UP000293902">
    <property type="component" value="Chromosome"/>
</dbReference>
<evidence type="ECO:0000313" key="6">
    <source>
        <dbReference type="Proteomes" id="UP000293902"/>
    </source>
</evidence>
<dbReference type="InterPro" id="IPR006016">
    <property type="entry name" value="UspA"/>
</dbReference>
<name>A0A328FHB4_9BACT</name>